<dbReference type="Proteomes" id="UP000243499">
    <property type="component" value="Chromosome 6"/>
</dbReference>
<keyword evidence="2" id="KW-1133">Transmembrane helix</keyword>
<keyword evidence="2" id="KW-0472">Membrane</keyword>
<dbReference type="PANTHER" id="PTHR31549">
    <property type="entry name" value="PROTEIN, PUTATIVE (DUF247)-RELATED-RELATED"/>
    <property type="match status" value="1"/>
</dbReference>
<organism evidence="3">
    <name type="scientific">Panicum hallii</name>
    <dbReference type="NCBI Taxonomy" id="206008"/>
    <lineage>
        <taxon>Eukaryota</taxon>
        <taxon>Viridiplantae</taxon>
        <taxon>Streptophyta</taxon>
        <taxon>Embryophyta</taxon>
        <taxon>Tracheophyta</taxon>
        <taxon>Spermatophyta</taxon>
        <taxon>Magnoliopsida</taxon>
        <taxon>Liliopsida</taxon>
        <taxon>Poales</taxon>
        <taxon>Poaceae</taxon>
        <taxon>PACMAD clade</taxon>
        <taxon>Panicoideae</taxon>
        <taxon>Panicodae</taxon>
        <taxon>Paniceae</taxon>
        <taxon>Panicinae</taxon>
        <taxon>Panicum</taxon>
        <taxon>Panicum sect. Panicum</taxon>
    </lineage>
</organism>
<dbReference type="Gramene" id="PVH37130">
    <property type="protein sequence ID" value="PVH37130"/>
    <property type="gene ID" value="PAHAL_6G253500"/>
</dbReference>
<proteinExistence type="predicted"/>
<dbReference type="PANTHER" id="PTHR31549:SF256">
    <property type="entry name" value="EXPRESSED PROTEIN"/>
    <property type="match status" value="1"/>
</dbReference>
<sequence>MHRYPPAIRRGIDRGVNQPYTPSSVAIGPYYHKIDHLQRAEEVKGTAAYYFCKGLDHSDEAAVYQKILSLADDTRSCYDDNAVMGYRKADFAAMLLRDGCFLLQVIMWKTTGGNVALSLERWFRSNETAILRDIFMMENQLPWLVLQALMEFRPVMVTEFITQSAGGRFPAQVNSAGKQRQPDLALNESNTPAHLLGLLRCYQSGHGESRDVSVPERRESTSAPHRPSSAIELAEIGIKLVPSKTTQFKDMDIRKGLLFGELFLAPLVVDDLNASWLLNMVALEACSATAGKNEEYTVSSYLLLLAMLINREEDVHELRVKHILHGDLGDERTLRLLKNAADFICKTNQHSLLLEDLDAYKQKRWLRIAVHKFVYHNFKTIVTVFSIIGVLVGIFKTLLSLKQRQQ</sequence>
<name>A0A2T8IHH0_9POAL</name>
<evidence type="ECO:0000256" key="2">
    <source>
        <dbReference type="SAM" id="Phobius"/>
    </source>
</evidence>
<gene>
    <name evidence="3" type="ORF">PAHAL_6G253500</name>
</gene>
<accession>A0A2T8IHH0</accession>
<dbReference type="Pfam" id="PF03140">
    <property type="entry name" value="DUF247"/>
    <property type="match status" value="1"/>
</dbReference>
<protein>
    <submittedName>
        <fullName evidence="3">Uncharacterized protein</fullName>
    </submittedName>
</protein>
<feature type="transmembrane region" description="Helical" evidence="2">
    <location>
        <begin position="381"/>
        <end position="401"/>
    </location>
</feature>
<evidence type="ECO:0000256" key="1">
    <source>
        <dbReference type="SAM" id="MobiDB-lite"/>
    </source>
</evidence>
<evidence type="ECO:0000313" key="3">
    <source>
        <dbReference type="EMBL" id="PVH37130.1"/>
    </source>
</evidence>
<dbReference type="EMBL" id="CM008051">
    <property type="protein sequence ID" value="PVH37130.1"/>
    <property type="molecule type" value="Genomic_DNA"/>
</dbReference>
<feature type="compositionally biased region" description="Basic and acidic residues" evidence="1">
    <location>
        <begin position="207"/>
        <end position="220"/>
    </location>
</feature>
<feature type="region of interest" description="Disordered" evidence="1">
    <location>
        <begin position="207"/>
        <end position="226"/>
    </location>
</feature>
<dbReference type="AlphaFoldDB" id="A0A2T8IHH0"/>
<reference evidence="3" key="1">
    <citation type="submission" date="2018-04" db="EMBL/GenBank/DDBJ databases">
        <title>WGS assembly of Panicum hallii.</title>
        <authorList>
            <person name="Lovell J."/>
            <person name="Jenkins J."/>
            <person name="Lowry D."/>
            <person name="Mamidi S."/>
            <person name="Sreedasyam A."/>
            <person name="Weng X."/>
            <person name="Barry K."/>
            <person name="Bonette J."/>
            <person name="Campitelli B."/>
            <person name="Daum C."/>
            <person name="Gordon S."/>
            <person name="Gould B."/>
            <person name="Lipzen A."/>
            <person name="Macqueen A."/>
            <person name="Palacio-Mejia J."/>
            <person name="Plott C."/>
            <person name="Shakirov E."/>
            <person name="Shu S."/>
            <person name="Yoshinaga Y."/>
            <person name="Zane M."/>
            <person name="Rokhsar D."/>
            <person name="Grimwood J."/>
            <person name="Schmutz J."/>
            <person name="Juenger T."/>
        </authorList>
    </citation>
    <scope>NUCLEOTIDE SEQUENCE [LARGE SCALE GENOMIC DNA]</scope>
    <source>
        <strain evidence="3">FIL2</strain>
    </source>
</reference>
<keyword evidence="2" id="KW-0812">Transmembrane</keyword>
<dbReference type="InterPro" id="IPR004158">
    <property type="entry name" value="DUF247_pln"/>
</dbReference>